<dbReference type="RefSeq" id="WP_220304659.1">
    <property type="nucleotide sequence ID" value="NZ_CP080590.1"/>
</dbReference>
<sequence length="553" mass="56268">MASHLTIISGTGGASASAKAFAGQQPGAQNATGEAGGLLGLFAALLGQATAAPSVAPGASTTANGADTTGSEAGLDLANLFRLGLESTFGDASDEDPTDPEALAAGMDLPTQLAVPAEPKAMVDFVEALSALKTSLDQGEPLDPELLSQVETALGDLAKALGLDLDELAIPEDFAALLETTGADETGLAGALTQLLAPLAQSLAGAQPATDADQIAGANALDTKLKALGDKLGALLAALEDGQVSADKLAALGMAPGQPLDAEIEAALNRFAAGVSADAKAVPEEPALAMPALKLTEPVLTGKSTENIDSTQSGDRGAAPAATAEKPDTGSNDSDTDNQSTSDRGRDRPDVASRETRASVAPAPTDASNTPAPSADANVQQPAAARIDAAANPRIIQAGYQTSQQQLNLPQIAFELARQVQDGNTRFQIRLDPPELGRIDVRLDIDQSGQVNARLTVEKSETLDLMQRDQRGLERALQQAGLDSAKTSLEFSLKQNPFAGQQGQAGDGKGQNGGEGRSSANDNDQGIGEVEQTPPMVNLYRGALQASGVNIIA</sequence>
<dbReference type="PANTHER" id="PTHR37533:SF2">
    <property type="entry name" value="FLAGELLAR HOOK-LENGTH CONTROL PROTEIN"/>
    <property type="match status" value="1"/>
</dbReference>
<accession>A0ABX8WBK6</accession>
<evidence type="ECO:0000259" key="2">
    <source>
        <dbReference type="Pfam" id="PF02120"/>
    </source>
</evidence>
<proteinExistence type="predicted"/>
<feature type="domain" description="Flagellar hook-length control protein-like C-terminal" evidence="2">
    <location>
        <begin position="417"/>
        <end position="489"/>
    </location>
</feature>
<evidence type="ECO:0000313" key="3">
    <source>
        <dbReference type="EMBL" id="QYO76168.1"/>
    </source>
</evidence>
<feature type="compositionally biased region" description="Basic and acidic residues" evidence="1">
    <location>
        <begin position="343"/>
        <end position="357"/>
    </location>
</feature>
<dbReference type="InterPro" id="IPR052563">
    <property type="entry name" value="FliK"/>
</dbReference>
<dbReference type="CDD" id="cd17470">
    <property type="entry name" value="T3SS_Flik_C"/>
    <property type="match status" value="1"/>
</dbReference>
<keyword evidence="3" id="KW-0282">Flagellum</keyword>
<dbReference type="Pfam" id="PF02120">
    <property type="entry name" value="Flg_hook"/>
    <property type="match status" value="1"/>
</dbReference>
<feature type="region of interest" description="Disordered" evidence="1">
    <location>
        <begin position="498"/>
        <end position="534"/>
    </location>
</feature>
<dbReference type="InterPro" id="IPR038610">
    <property type="entry name" value="FliK-like_C_sf"/>
</dbReference>
<feature type="region of interest" description="Disordered" evidence="1">
    <location>
        <begin position="302"/>
        <end position="383"/>
    </location>
</feature>
<reference evidence="3 4" key="1">
    <citation type="submission" date="2021-08" db="EMBL/GenBank/DDBJ databases">
        <title>Devosia salina sp. nov., isolated from the South China Sea sediment.</title>
        <authorList>
            <person name="Zhou Z."/>
        </authorList>
    </citation>
    <scope>NUCLEOTIDE SEQUENCE [LARGE SCALE GENOMIC DNA]</scope>
    <source>
        <strain evidence="3 4">SCS-3</strain>
    </source>
</reference>
<dbReference type="PANTHER" id="PTHR37533">
    <property type="entry name" value="FLAGELLAR HOOK-LENGTH CONTROL PROTEIN"/>
    <property type="match status" value="1"/>
</dbReference>
<dbReference type="InterPro" id="IPR021136">
    <property type="entry name" value="Flagellar_hook_control-like_C"/>
</dbReference>
<feature type="compositionally biased region" description="Polar residues" evidence="1">
    <location>
        <begin position="366"/>
        <end position="381"/>
    </location>
</feature>
<gene>
    <name evidence="3" type="ORF">K1X15_16365</name>
</gene>
<feature type="compositionally biased region" description="Gly residues" evidence="1">
    <location>
        <begin position="503"/>
        <end position="516"/>
    </location>
</feature>
<name>A0ABX8WBK6_9HYPH</name>
<keyword evidence="3" id="KW-0969">Cilium</keyword>
<keyword evidence="4" id="KW-1185">Reference proteome</keyword>
<dbReference type="Proteomes" id="UP000825799">
    <property type="component" value="Chromosome"/>
</dbReference>
<dbReference type="Gene3D" id="3.30.750.140">
    <property type="match status" value="1"/>
</dbReference>
<evidence type="ECO:0000256" key="1">
    <source>
        <dbReference type="SAM" id="MobiDB-lite"/>
    </source>
</evidence>
<dbReference type="EMBL" id="CP080590">
    <property type="protein sequence ID" value="QYO76168.1"/>
    <property type="molecule type" value="Genomic_DNA"/>
</dbReference>
<protein>
    <submittedName>
        <fullName evidence="3">Flagellar hook-length control protein FliK</fullName>
    </submittedName>
</protein>
<feature type="compositionally biased region" description="Polar residues" evidence="1">
    <location>
        <begin position="302"/>
        <end position="314"/>
    </location>
</feature>
<organism evidence="3 4">
    <name type="scientific">Devosia salina</name>
    <dbReference type="NCBI Taxonomy" id="2860336"/>
    <lineage>
        <taxon>Bacteria</taxon>
        <taxon>Pseudomonadati</taxon>
        <taxon>Pseudomonadota</taxon>
        <taxon>Alphaproteobacteria</taxon>
        <taxon>Hyphomicrobiales</taxon>
        <taxon>Devosiaceae</taxon>
        <taxon>Devosia</taxon>
    </lineage>
</organism>
<keyword evidence="3" id="KW-0966">Cell projection</keyword>
<evidence type="ECO:0000313" key="4">
    <source>
        <dbReference type="Proteomes" id="UP000825799"/>
    </source>
</evidence>
<feature type="compositionally biased region" description="Low complexity" evidence="1">
    <location>
        <begin position="329"/>
        <end position="342"/>
    </location>
</feature>